<proteinExistence type="predicted"/>
<evidence type="ECO:0000259" key="1">
    <source>
        <dbReference type="Pfam" id="PF13324"/>
    </source>
</evidence>
<evidence type="ECO:0000313" key="3">
    <source>
        <dbReference type="Proteomes" id="UP000054097"/>
    </source>
</evidence>
<protein>
    <recommendedName>
        <fullName evidence="1">Cyclin-D1-binding protein 1-like N-terminal domain-containing protein</fullName>
    </recommendedName>
</protein>
<organism evidence="2 3">
    <name type="scientific">Serendipita vermifera MAFF 305830</name>
    <dbReference type="NCBI Taxonomy" id="933852"/>
    <lineage>
        <taxon>Eukaryota</taxon>
        <taxon>Fungi</taxon>
        <taxon>Dikarya</taxon>
        <taxon>Basidiomycota</taxon>
        <taxon>Agaricomycotina</taxon>
        <taxon>Agaricomycetes</taxon>
        <taxon>Sebacinales</taxon>
        <taxon>Serendipitaceae</taxon>
        <taxon>Serendipita</taxon>
    </lineage>
</organism>
<dbReference type="EMBL" id="KN824278">
    <property type="protein sequence ID" value="KIM33128.1"/>
    <property type="molecule type" value="Genomic_DNA"/>
</dbReference>
<keyword evidence="3" id="KW-1185">Reference proteome</keyword>
<dbReference type="Proteomes" id="UP000054097">
    <property type="component" value="Unassembled WGS sequence"/>
</dbReference>
<reference evidence="2 3" key="1">
    <citation type="submission" date="2014-04" db="EMBL/GenBank/DDBJ databases">
        <authorList>
            <consortium name="DOE Joint Genome Institute"/>
            <person name="Kuo A."/>
            <person name="Zuccaro A."/>
            <person name="Kohler A."/>
            <person name="Nagy L.G."/>
            <person name="Floudas D."/>
            <person name="Copeland A."/>
            <person name="Barry K.W."/>
            <person name="Cichocki N."/>
            <person name="Veneault-Fourrey C."/>
            <person name="LaButti K."/>
            <person name="Lindquist E.A."/>
            <person name="Lipzen A."/>
            <person name="Lundell T."/>
            <person name="Morin E."/>
            <person name="Murat C."/>
            <person name="Sun H."/>
            <person name="Tunlid A."/>
            <person name="Henrissat B."/>
            <person name="Grigoriev I.V."/>
            <person name="Hibbett D.S."/>
            <person name="Martin F."/>
            <person name="Nordberg H.P."/>
            <person name="Cantor M.N."/>
            <person name="Hua S.X."/>
        </authorList>
    </citation>
    <scope>NUCLEOTIDE SEQUENCE [LARGE SCALE GENOMIC DNA]</scope>
    <source>
        <strain evidence="2 3">MAFF 305830</strain>
    </source>
</reference>
<dbReference type="InterPro" id="IPR049317">
    <property type="entry name" value="GCIP-like_N"/>
</dbReference>
<evidence type="ECO:0000313" key="2">
    <source>
        <dbReference type="EMBL" id="KIM33128.1"/>
    </source>
</evidence>
<sequence length="189" mass="20721">MSIISLIYSYSTRLWVALGKQPPTPSAAVPTLQEITNHIKSLYGCALVFRELEGNTIAAEVNTVATEVLLAMQVLLESYSVRKSGEDSMRNTASLHEACERARNLSVDNREAALKIWKQDSDGLKDAIKELNSLLNPQSTENEVSDGWDELLGEDAGQAELSEDDISAIKKVRTNILSCIKNALSWLAA</sequence>
<dbReference type="HOGENOM" id="CLU_1435237_0_0_1"/>
<gene>
    <name evidence="2" type="ORF">M408DRAFT_149252</name>
</gene>
<dbReference type="Gene3D" id="1.20.1410.10">
    <property type="entry name" value="I/LWEQ domain"/>
    <property type="match status" value="1"/>
</dbReference>
<dbReference type="Gene3D" id="1.20.1420.10">
    <property type="entry name" value="Talin, central domain"/>
    <property type="match status" value="1"/>
</dbReference>
<dbReference type="InterPro" id="IPR026907">
    <property type="entry name" value="GCIP-like"/>
</dbReference>
<name>A0A0C2X4V5_SERVB</name>
<dbReference type="OrthoDB" id="41588at2759"/>
<dbReference type="AlphaFoldDB" id="A0A0C2X4V5"/>
<dbReference type="GO" id="GO:0005634">
    <property type="term" value="C:nucleus"/>
    <property type="evidence" value="ECO:0007669"/>
    <property type="project" value="TreeGrafter"/>
</dbReference>
<dbReference type="STRING" id="933852.A0A0C2X4V5"/>
<dbReference type="PANTHER" id="PTHR15492">
    <property type="entry name" value="CYCLIN D1-BINDING PROTEIN 1"/>
    <property type="match status" value="1"/>
</dbReference>
<accession>A0A0C2X4V5</accession>
<dbReference type="Pfam" id="PF13324">
    <property type="entry name" value="GCIP_N"/>
    <property type="match status" value="1"/>
</dbReference>
<dbReference type="PANTHER" id="PTHR15492:SF1">
    <property type="entry name" value="CYCLIN-D1-BINDING PROTEIN 1"/>
    <property type="match status" value="1"/>
</dbReference>
<reference evidence="3" key="2">
    <citation type="submission" date="2015-01" db="EMBL/GenBank/DDBJ databases">
        <title>Evolutionary Origins and Diversification of the Mycorrhizal Mutualists.</title>
        <authorList>
            <consortium name="DOE Joint Genome Institute"/>
            <consortium name="Mycorrhizal Genomics Consortium"/>
            <person name="Kohler A."/>
            <person name="Kuo A."/>
            <person name="Nagy L.G."/>
            <person name="Floudas D."/>
            <person name="Copeland A."/>
            <person name="Barry K.W."/>
            <person name="Cichocki N."/>
            <person name="Veneault-Fourrey C."/>
            <person name="LaButti K."/>
            <person name="Lindquist E.A."/>
            <person name="Lipzen A."/>
            <person name="Lundell T."/>
            <person name="Morin E."/>
            <person name="Murat C."/>
            <person name="Riley R."/>
            <person name="Ohm R."/>
            <person name="Sun H."/>
            <person name="Tunlid A."/>
            <person name="Henrissat B."/>
            <person name="Grigoriev I.V."/>
            <person name="Hibbett D.S."/>
            <person name="Martin F."/>
        </authorList>
    </citation>
    <scope>NUCLEOTIDE SEQUENCE [LARGE SCALE GENOMIC DNA]</scope>
    <source>
        <strain evidence="3">MAFF 305830</strain>
    </source>
</reference>
<feature type="domain" description="Cyclin-D1-binding protein 1-like N-terminal" evidence="1">
    <location>
        <begin position="4"/>
        <end position="135"/>
    </location>
</feature>